<evidence type="ECO:0000259" key="1">
    <source>
        <dbReference type="PROSITE" id="PS50943"/>
    </source>
</evidence>
<dbReference type="CDD" id="cd00093">
    <property type="entry name" value="HTH_XRE"/>
    <property type="match status" value="1"/>
</dbReference>
<keyword evidence="3" id="KW-1185">Reference proteome</keyword>
<dbReference type="OrthoDB" id="461984at2"/>
<name>A0A0S3PT62_9BRAD</name>
<dbReference type="InterPro" id="IPR010982">
    <property type="entry name" value="Lambda_DNA-bd_dom_sf"/>
</dbReference>
<accession>A0A0S3PT62</accession>
<reference evidence="2 3" key="1">
    <citation type="submission" date="2015-08" db="EMBL/GenBank/DDBJ databases">
        <title>Investigation of the bacterial diversity of lava forest soil.</title>
        <authorList>
            <person name="Lee J.S."/>
        </authorList>
    </citation>
    <scope>NUCLEOTIDE SEQUENCE [LARGE SCALE GENOMIC DNA]</scope>
    <source>
        <strain evidence="2 3">GJW-30</strain>
    </source>
</reference>
<gene>
    <name evidence="2" type="ORF">GJW-30_1_01665</name>
</gene>
<dbReference type="Gene3D" id="1.10.260.40">
    <property type="entry name" value="lambda repressor-like DNA-binding domains"/>
    <property type="match status" value="1"/>
</dbReference>
<organism evidence="2 3">
    <name type="scientific">Variibacter gotjawalensis</name>
    <dbReference type="NCBI Taxonomy" id="1333996"/>
    <lineage>
        <taxon>Bacteria</taxon>
        <taxon>Pseudomonadati</taxon>
        <taxon>Pseudomonadota</taxon>
        <taxon>Alphaproteobacteria</taxon>
        <taxon>Hyphomicrobiales</taxon>
        <taxon>Nitrobacteraceae</taxon>
        <taxon>Variibacter</taxon>
    </lineage>
</organism>
<dbReference type="PROSITE" id="PS50943">
    <property type="entry name" value="HTH_CROC1"/>
    <property type="match status" value="1"/>
</dbReference>
<evidence type="ECO:0000313" key="3">
    <source>
        <dbReference type="Proteomes" id="UP000236884"/>
    </source>
</evidence>
<feature type="domain" description="HTH cro/C1-type" evidence="1">
    <location>
        <begin position="37"/>
        <end position="90"/>
    </location>
</feature>
<dbReference type="GO" id="GO:0003677">
    <property type="term" value="F:DNA binding"/>
    <property type="evidence" value="ECO:0007669"/>
    <property type="project" value="InterPro"/>
</dbReference>
<dbReference type="SUPFAM" id="SSF47413">
    <property type="entry name" value="lambda repressor-like DNA-binding domains"/>
    <property type="match status" value="1"/>
</dbReference>
<dbReference type="Pfam" id="PF01381">
    <property type="entry name" value="HTH_3"/>
    <property type="match status" value="1"/>
</dbReference>
<dbReference type="Proteomes" id="UP000236884">
    <property type="component" value="Chromosome"/>
</dbReference>
<dbReference type="InterPro" id="IPR001387">
    <property type="entry name" value="Cro/C1-type_HTH"/>
</dbReference>
<dbReference type="EMBL" id="AP014946">
    <property type="protein sequence ID" value="BAT59135.1"/>
    <property type="molecule type" value="Genomic_DNA"/>
</dbReference>
<protein>
    <submittedName>
        <fullName evidence="2">Putative transcriptional regulator</fullName>
    </submittedName>
</protein>
<dbReference type="KEGG" id="vgo:GJW-30_1_01665"/>
<sequence length="98" mass="10776">MSKLGERLIRSAKEARAIARGKVKPPREFVPPSSIDVAAIRKRSGLSQDMFAKRYGFSAAAVRDWEQQRRTPEAAARTLLIVIEKEPAAVDRALAASS</sequence>
<dbReference type="RefSeq" id="WP_096354108.1">
    <property type="nucleotide sequence ID" value="NZ_AP014946.1"/>
</dbReference>
<dbReference type="AlphaFoldDB" id="A0A0S3PT62"/>
<evidence type="ECO:0000313" key="2">
    <source>
        <dbReference type="EMBL" id="BAT59135.1"/>
    </source>
</evidence>
<proteinExistence type="predicted"/>